<evidence type="ECO:0000313" key="2">
    <source>
        <dbReference type="EMBL" id="ATG48878.1"/>
    </source>
</evidence>
<dbReference type="Proteomes" id="UP000217935">
    <property type="component" value="Chromosome"/>
</dbReference>
<dbReference type="KEGG" id="ceh:CEW89_15645"/>
<dbReference type="InterPro" id="IPR024719">
    <property type="entry name" value="HpaB/PvcC/4-BUDH_C"/>
</dbReference>
<evidence type="ECO:0000259" key="1">
    <source>
        <dbReference type="Pfam" id="PF03241"/>
    </source>
</evidence>
<name>A0A291GFD8_9RHOB</name>
<organism evidence="2 3">
    <name type="scientific">Celeribacter ethanolicus</name>
    <dbReference type="NCBI Taxonomy" id="1758178"/>
    <lineage>
        <taxon>Bacteria</taxon>
        <taxon>Pseudomonadati</taxon>
        <taxon>Pseudomonadota</taxon>
        <taxon>Alphaproteobacteria</taxon>
        <taxon>Rhodobacterales</taxon>
        <taxon>Roseobacteraceae</taxon>
        <taxon>Celeribacter</taxon>
    </lineage>
</organism>
<dbReference type="SUPFAM" id="SSF47203">
    <property type="entry name" value="Acyl-CoA dehydrogenase C-terminal domain-like"/>
    <property type="match status" value="1"/>
</dbReference>
<sequence length="145" mass="15867">MCMCLGSGCSLMAMSPQRMRSGIGHPRIPITITSRKSGFRSSCVSWSGWRDLCGGGVIMLPSFVADFSDPDMRRMIEATQISVIGTAEEGVRAFRLAWDAIGSEFASAIRNMKCSTAVPTGSSMRMSIANMIGRRPRGWWTMRCS</sequence>
<dbReference type="InterPro" id="IPR036250">
    <property type="entry name" value="AcylCo_DH-like_C"/>
</dbReference>
<reference evidence="2 3" key="1">
    <citation type="submission" date="2017-06" db="EMBL/GenBank/DDBJ databases">
        <title>Celeribacter sp. TSPH2 complete genome sequence.</title>
        <authorList>
            <person name="Woo J.-H."/>
            <person name="Kim H.-S."/>
        </authorList>
    </citation>
    <scope>NUCLEOTIDE SEQUENCE [LARGE SCALE GENOMIC DNA]</scope>
    <source>
        <strain evidence="2 3">TSPH2</strain>
    </source>
</reference>
<dbReference type="Gene3D" id="1.20.140.10">
    <property type="entry name" value="Butyryl-CoA Dehydrogenase, subunit A, domain 3"/>
    <property type="match status" value="1"/>
</dbReference>
<protein>
    <recommendedName>
        <fullName evidence="1">HpaB/PvcC/4-BUDH C-terminal domain-containing protein</fullName>
    </recommendedName>
</protein>
<feature type="domain" description="HpaB/PvcC/4-BUDH C-terminal" evidence="1">
    <location>
        <begin position="14"/>
        <end position="108"/>
    </location>
</feature>
<evidence type="ECO:0000313" key="3">
    <source>
        <dbReference type="Proteomes" id="UP000217935"/>
    </source>
</evidence>
<proteinExistence type="predicted"/>
<dbReference type="EMBL" id="CP022196">
    <property type="protein sequence ID" value="ATG48878.1"/>
    <property type="molecule type" value="Genomic_DNA"/>
</dbReference>
<accession>A0A291GFD8</accession>
<dbReference type="Pfam" id="PF03241">
    <property type="entry name" value="HpaB"/>
    <property type="match status" value="1"/>
</dbReference>
<dbReference type="AlphaFoldDB" id="A0A291GFD8"/>
<gene>
    <name evidence="2" type="ORF">CEW89_15645</name>
</gene>
<keyword evidence="3" id="KW-1185">Reference proteome</keyword>
<dbReference type="GO" id="GO:0016627">
    <property type="term" value="F:oxidoreductase activity, acting on the CH-CH group of donors"/>
    <property type="evidence" value="ECO:0007669"/>
    <property type="project" value="InterPro"/>
</dbReference>